<dbReference type="EMBL" id="JAIZAY010000003">
    <property type="protein sequence ID" value="KAJ8045041.1"/>
    <property type="molecule type" value="Genomic_DNA"/>
</dbReference>
<name>A0A9Q1CGT1_HOLLE</name>
<organism evidence="1 2">
    <name type="scientific">Holothuria leucospilota</name>
    <name type="common">Black long sea cucumber</name>
    <name type="synonym">Mertensiothuria leucospilota</name>
    <dbReference type="NCBI Taxonomy" id="206669"/>
    <lineage>
        <taxon>Eukaryota</taxon>
        <taxon>Metazoa</taxon>
        <taxon>Echinodermata</taxon>
        <taxon>Eleutherozoa</taxon>
        <taxon>Echinozoa</taxon>
        <taxon>Holothuroidea</taxon>
        <taxon>Aspidochirotacea</taxon>
        <taxon>Aspidochirotida</taxon>
        <taxon>Holothuriidae</taxon>
        <taxon>Holothuria</taxon>
    </lineage>
</organism>
<dbReference type="Proteomes" id="UP001152320">
    <property type="component" value="Chromosome 3"/>
</dbReference>
<comment type="caution">
    <text evidence="1">The sequence shown here is derived from an EMBL/GenBank/DDBJ whole genome shotgun (WGS) entry which is preliminary data.</text>
</comment>
<proteinExistence type="predicted"/>
<dbReference type="AlphaFoldDB" id="A0A9Q1CGT1"/>
<keyword evidence="2" id="KW-1185">Reference proteome</keyword>
<sequence>MIAVEGKCVNLEMTRRTALVPHDNFVRASWVGPMTYLGVSLMQTAKEDRSVVPVCAILFVRIPWKMIRVETLSVTFHYVLLDGPLIMMVQVAAPAV</sequence>
<protein>
    <submittedName>
        <fullName evidence="1">Uncharacterized protein</fullName>
    </submittedName>
</protein>
<evidence type="ECO:0000313" key="2">
    <source>
        <dbReference type="Proteomes" id="UP001152320"/>
    </source>
</evidence>
<accession>A0A9Q1CGT1</accession>
<reference evidence="1" key="1">
    <citation type="submission" date="2021-10" db="EMBL/GenBank/DDBJ databases">
        <title>Tropical sea cucumber genome reveals ecological adaptation and Cuvierian tubules defense mechanism.</title>
        <authorList>
            <person name="Chen T."/>
        </authorList>
    </citation>
    <scope>NUCLEOTIDE SEQUENCE</scope>
    <source>
        <strain evidence="1">Nanhai2018</strain>
        <tissue evidence="1">Muscle</tissue>
    </source>
</reference>
<evidence type="ECO:0000313" key="1">
    <source>
        <dbReference type="EMBL" id="KAJ8045041.1"/>
    </source>
</evidence>
<gene>
    <name evidence="1" type="ORF">HOLleu_07964</name>
</gene>